<sequence length="238" mass="26861">MTTVLVVDDEPAIVTLVKYNLKQNNFNVISTGDGRAVLELVEKHQPDLILLDLMLPGVDGMTITKQLRQQHKQVPIIMLTAMDSESDKVNGLENGADDYLAKPFQIRELLARVKAVLRRNNNQTVKVVKPKEIIETLQIGDIMIDLVQQNAYQGSTLLNLTPKEYDLLAYMMQHAGRTLNRAEMAKGAWDIELSGLDTRMVDMHLSNLRDKIESKSKPSVLIKTIRGFGYRFSQEEGQ</sequence>
<dbReference type="InterPro" id="IPR036388">
    <property type="entry name" value="WH-like_DNA-bd_sf"/>
</dbReference>
<keyword evidence="11" id="KW-1185">Reference proteome</keyword>
<dbReference type="SUPFAM" id="SSF46894">
    <property type="entry name" value="C-terminal effector domain of the bipartite response regulators"/>
    <property type="match status" value="1"/>
</dbReference>
<evidence type="ECO:0000256" key="1">
    <source>
        <dbReference type="ARBA" id="ARBA00022553"/>
    </source>
</evidence>
<evidence type="ECO:0000256" key="7">
    <source>
        <dbReference type="PROSITE-ProRule" id="PRU01091"/>
    </source>
</evidence>
<dbReference type="InterPro" id="IPR016032">
    <property type="entry name" value="Sig_transdc_resp-reg_C-effctor"/>
</dbReference>
<evidence type="ECO:0000256" key="4">
    <source>
        <dbReference type="ARBA" id="ARBA00023125"/>
    </source>
</evidence>
<dbReference type="SUPFAM" id="SSF52172">
    <property type="entry name" value="CheY-like"/>
    <property type="match status" value="1"/>
</dbReference>
<gene>
    <name evidence="10" type="ORF">G7084_05320</name>
</gene>
<dbReference type="GO" id="GO:0000976">
    <property type="term" value="F:transcription cis-regulatory region binding"/>
    <property type="evidence" value="ECO:0007669"/>
    <property type="project" value="TreeGrafter"/>
</dbReference>
<feature type="domain" description="OmpR/PhoB-type" evidence="9">
    <location>
        <begin position="134"/>
        <end position="234"/>
    </location>
</feature>
<evidence type="ECO:0000259" key="9">
    <source>
        <dbReference type="PROSITE" id="PS51755"/>
    </source>
</evidence>
<protein>
    <submittedName>
        <fullName evidence="10">Response regulator transcription factor</fullName>
    </submittedName>
</protein>
<dbReference type="InterPro" id="IPR001867">
    <property type="entry name" value="OmpR/PhoB-type_DNA-bd"/>
</dbReference>
<dbReference type="Proteomes" id="UP000500741">
    <property type="component" value="Chromosome"/>
</dbReference>
<feature type="modified residue" description="4-aspartylphosphate" evidence="6">
    <location>
        <position position="52"/>
    </location>
</feature>
<dbReference type="InterPro" id="IPR039420">
    <property type="entry name" value="WalR-like"/>
</dbReference>
<dbReference type="AlphaFoldDB" id="A0A6G8B0N7"/>
<evidence type="ECO:0000256" key="2">
    <source>
        <dbReference type="ARBA" id="ARBA00023012"/>
    </source>
</evidence>
<keyword evidence="1 6" id="KW-0597">Phosphoprotein</keyword>
<evidence type="ECO:0000313" key="11">
    <source>
        <dbReference type="Proteomes" id="UP000500741"/>
    </source>
</evidence>
<dbReference type="PANTHER" id="PTHR48111">
    <property type="entry name" value="REGULATOR OF RPOS"/>
    <property type="match status" value="1"/>
</dbReference>
<dbReference type="Pfam" id="PF00072">
    <property type="entry name" value="Response_reg"/>
    <property type="match status" value="1"/>
</dbReference>
<evidence type="ECO:0000256" key="5">
    <source>
        <dbReference type="ARBA" id="ARBA00023163"/>
    </source>
</evidence>
<name>A0A6G8B0N7_9LACO</name>
<dbReference type="PROSITE" id="PS51755">
    <property type="entry name" value="OMPR_PHOB"/>
    <property type="match status" value="1"/>
</dbReference>
<keyword evidence="5" id="KW-0804">Transcription</keyword>
<organism evidence="10 11">
    <name type="scientific">Weissella coleopterorum</name>
    <dbReference type="NCBI Taxonomy" id="2714949"/>
    <lineage>
        <taxon>Bacteria</taxon>
        <taxon>Bacillati</taxon>
        <taxon>Bacillota</taxon>
        <taxon>Bacilli</taxon>
        <taxon>Lactobacillales</taxon>
        <taxon>Lactobacillaceae</taxon>
        <taxon>Weissella</taxon>
    </lineage>
</organism>
<keyword evidence="4 7" id="KW-0238">DNA-binding</keyword>
<feature type="domain" description="Response regulatory" evidence="8">
    <location>
        <begin position="3"/>
        <end position="117"/>
    </location>
</feature>
<accession>A0A6G8B0N7</accession>
<dbReference type="PANTHER" id="PTHR48111:SF73">
    <property type="entry name" value="ALKALINE PHOSPHATASE SYNTHESIS TRANSCRIPTIONAL REGULATORY PROTEIN PHOP"/>
    <property type="match status" value="1"/>
</dbReference>
<dbReference type="Pfam" id="PF00486">
    <property type="entry name" value="Trans_reg_C"/>
    <property type="match status" value="1"/>
</dbReference>
<proteinExistence type="predicted"/>
<dbReference type="Gene3D" id="1.10.10.10">
    <property type="entry name" value="Winged helix-like DNA-binding domain superfamily/Winged helix DNA-binding domain"/>
    <property type="match status" value="1"/>
</dbReference>
<dbReference type="SMART" id="SM00448">
    <property type="entry name" value="REC"/>
    <property type="match status" value="1"/>
</dbReference>
<dbReference type="GO" id="GO:0006355">
    <property type="term" value="P:regulation of DNA-templated transcription"/>
    <property type="evidence" value="ECO:0007669"/>
    <property type="project" value="InterPro"/>
</dbReference>
<dbReference type="CDD" id="cd00383">
    <property type="entry name" value="trans_reg_C"/>
    <property type="match status" value="1"/>
</dbReference>
<evidence type="ECO:0000259" key="8">
    <source>
        <dbReference type="PROSITE" id="PS50110"/>
    </source>
</evidence>
<evidence type="ECO:0000256" key="6">
    <source>
        <dbReference type="PROSITE-ProRule" id="PRU00169"/>
    </source>
</evidence>
<dbReference type="SMART" id="SM00862">
    <property type="entry name" value="Trans_reg_C"/>
    <property type="match status" value="1"/>
</dbReference>
<reference evidence="10 11" key="1">
    <citation type="submission" date="2020-03" db="EMBL/GenBank/DDBJ databases">
        <title>Weissella sp. nov., isolated from Cybister lewisianus.</title>
        <authorList>
            <person name="Hyun D.-W."/>
            <person name="Bae J.-W."/>
        </authorList>
    </citation>
    <scope>NUCLEOTIDE SEQUENCE [LARGE SCALE GENOMIC DNA]</scope>
    <source>
        <strain evidence="10 11">HDW19</strain>
    </source>
</reference>
<keyword evidence="3" id="KW-0805">Transcription regulation</keyword>
<feature type="DNA-binding region" description="OmpR/PhoB-type" evidence="7">
    <location>
        <begin position="134"/>
        <end position="234"/>
    </location>
</feature>
<evidence type="ECO:0000313" key="10">
    <source>
        <dbReference type="EMBL" id="QIL50782.1"/>
    </source>
</evidence>
<dbReference type="InterPro" id="IPR001789">
    <property type="entry name" value="Sig_transdc_resp-reg_receiver"/>
</dbReference>
<dbReference type="GO" id="GO:0000156">
    <property type="term" value="F:phosphorelay response regulator activity"/>
    <property type="evidence" value="ECO:0007669"/>
    <property type="project" value="TreeGrafter"/>
</dbReference>
<dbReference type="KEGG" id="wco:G7084_05320"/>
<keyword evidence="2" id="KW-0902">Two-component regulatory system</keyword>
<dbReference type="FunFam" id="3.40.50.2300:FF:000001">
    <property type="entry name" value="DNA-binding response regulator PhoB"/>
    <property type="match status" value="1"/>
</dbReference>
<dbReference type="Gene3D" id="6.10.250.690">
    <property type="match status" value="1"/>
</dbReference>
<dbReference type="GO" id="GO:0005829">
    <property type="term" value="C:cytosol"/>
    <property type="evidence" value="ECO:0007669"/>
    <property type="project" value="TreeGrafter"/>
</dbReference>
<dbReference type="PROSITE" id="PS50110">
    <property type="entry name" value="RESPONSE_REGULATORY"/>
    <property type="match status" value="1"/>
</dbReference>
<dbReference type="RefSeq" id="WP_166010718.1">
    <property type="nucleotide sequence ID" value="NZ_CP049888.1"/>
</dbReference>
<dbReference type="GO" id="GO:0032993">
    <property type="term" value="C:protein-DNA complex"/>
    <property type="evidence" value="ECO:0007669"/>
    <property type="project" value="TreeGrafter"/>
</dbReference>
<evidence type="ECO:0000256" key="3">
    <source>
        <dbReference type="ARBA" id="ARBA00023015"/>
    </source>
</evidence>
<dbReference type="Gene3D" id="3.40.50.2300">
    <property type="match status" value="1"/>
</dbReference>
<dbReference type="InterPro" id="IPR011006">
    <property type="entry name" value="CheY-like_superfamily"/>
</dbReference>
<dbReference type="EMBL" id="CP049888">
    <property type="protein sequence ID" value="QIL50782.1"/>
    <property type="molecule type" value="Genomic_DNA"/>
</dbReference>